<dbReference type="GeneID" id="73903187"/>
<keyword evidence="1" id="KW-0812">Transmembrane</keyword>
<accession>A0ABD5NLG1</accession>
<sequence>MARSNSHDGAPTTEYPGLPRTAVAYWEAYAGVLVSVSVLFGLTGSALVLALLELYPAAVPMMGIAVVSLVFHLAVLYVKDVWAGEYNPDQTHVASSRSLFALLLIAVAFAAVFIALGTLAGTTAAAVVDLPYAAAFVATYYPVLDLLGLRRGLWTPGSLVLASVVFVLTSVLDVQQPMVESLPVIGTRQRQHL</sequence>
<keyword evidence="1" id="KW-1133">Transmembrane helix</keyword>
<dbReference type="AlphaFoldDB" id="A0ABD5NLG1"/>
<organism evidence="2 3">
    <name type="scientific">Halovivax cerinus</name>
    <dbReference type="NCBI Taxonomy" id="1487865"/>
    <lineage>
        <taxon>Archaea</taxon>
        <taxon>Methanobacteriati</taxon>
        <taxon>Methanobacteriota</taxon>
        <taxon>Stenosarchaea group</taxon>
        <taxon>Halobacteria</taxon>
        <taxon>Halobacteriales</taxon>
        <taxon>Natrialbaceae</taxon>
        <taxon>Halovivax</taxon>
    </lineage>
</organism>
<dbReference type="RefSeq" id="WP_256530504.1">
    <property type="nucleotide sequence ID" value="NZ_CP101824.1"/>
</dbReference>
<feature type="transmembrane region" description="Helical" evidence="1">
    <location>
        <begin position="153"/>
        <end position="172"/>
    </location>
</feature>
<comment type="caution">
    <text evidence="2">The sequence shown here is derived from an EMBL/GenBank/DDBJ whole genome shotgun (WGS) entry which is preliminary data.</text>
</comment>
<feature type="transmembrane region" description="Helical" evidence="1">
    <location>
        <begin position="98"/>
        <end position="116"/>
    </location>
</feature>
<reference evidence="2 3" key="1">
    <citation type="journal article" date="2019" name="Int. J. Syst. Evol. Microbiol.">
        <title>The Global Catalogue of Microorganisms (GCM) 10K type strain sequencing project: providing services to taxonomists for standard genome sequencing and annotation.</title>
        <authorList>
            <consortium name="The Broad Institute Genomics Platform"/>
            <consortium name="The Broad Institute Genome Sequencing Center for Infectious Disease"/>
            <person name="Wu L."/>
            <person name="Ma J."/>
        </authorList>
    </citation>
    <scope>NUCLEOTIDE SEQUENCE [LARGE SCALE GENOMIC DNA]</scope>
    <source>
        <strain evidence="2 3">IBRC-M 10256</strain>
    </source>
</reference>
<keyword evidence="3" id="KW-1185">Reference proteome</keyword>
<evidence type="ECO:0000313" key="3">
    <source>
        <dbReference type="Proteomes" id="UP001595846"/>
    </source>
</evidence>
<dbReference type="Proteomes" id="UP001595846">
    <property type="component" value="Unassembled WGS sequence"/>
</dbReference>
<feature type="transmembrane region" description="Helical" evidence="1">
    <location>
        <begin position="28"/>
        <end position="52"/>
    </location>
</feature>
<name>A0ABD5NLG1_9EURY</name>
<feature type="transmembrane region" description="Helical" evidence="1">
    <location>
        <begin position="59"/>
        <end position="78"/>
    </location>
</feature>
<evidence type="ECO:0000256" key="1">
    <source>
        <dbReference type="SAM" id="Phobius"/>
    </source>
</evidence>
<gene>
    <name evidence="2" type="ORF">ACFOUR_05415</name>
</gene>
<evidence type="ECO:0000313" key="2">
    <source>
        <dbReference type="EMBL" id="MFC3957812.1"/>
    </source>
</evidence>
<proteinExistence type="predicted"/>
<keyword evidence="1" id="KW-0472">Membrane</keyword>
<dbReference type="EMBL" id="JBHSAQ010000002">
    <property type="protein sequence ID" value="MFC3957812.1"/>
    <property type="molecule type" value="Genomic_DNA"/>
</dbReference>
<feature type="transmembrane region" description="Helical" evidence="1">
    <location>
        <begin position="123"/>
        <end position="141"/>
    </location>
</feature>
<evidence type="ECO:0008006" key="4">
    <source>
        <dbReference type="Google" id="ProtNLM"/>
    </source>
</evidence>
<protein>
    <recommendedName>
        <fullName evidence="4">Tripartite tricarboxylate transporter TctB family</fullName>
    </recommendedName>
</protein>